<dbReference type="AlphaFoldDB" id="A0A6J4VK46"/>
<sequence length="50" mass="5874">CMLRPDRPQIRVHRPCRRRSRPPSRRAAIHQPRSGTSSRPTRPGHVRKPD</sequence>
<gene>
    <name evidence="2" type="ORF">AVDCRST_MAG19-3845</name>
</gene>
<feature type="non-terminal residue" evidence="2">
    <location>
        <position position="1"/>
    </location>
</feature>
<feature type="non-terminal residue" evidence="2">
    <location>
        <position position="50"/>
    </location>
</feature>
<feature type="region of interest" description="Disordered" evidence="1">
    <location>
        <begin position="1"/>
        <end position="50"/>
    </location>
</feature>
<accession>A0A6J4VK46</accession>
<organism evidence="2">
    <name type="scientific">uncultured Thermomicrobiales bacterium</name>
    <dbReference type="NCBI Taxonomy" id="1645740"/>
    <lineage>
        <taxon>Bacteria</taxon>
        <taxon>Pseudomonadati</taxon>
        <taxon>Thermomicrobiota</taxon>
        <taxon>Thermomicrobia</taxon>
        <taxon>Thermomicrobiales</taxon>
        <taxon>environmental samples</taxon>
    </lineage>
</organism>
<evidence type="ECO:0000256" key="1">
    <source>
        <dbReference type="SAM" id="MobiDB-lite"/>
    </source>
</evidence>
<protein>
    <submittedName>
        <fullName evidence="2">Uncharacterized protein</fullName>
    </submittedName>
</protein>
<name>A0A6J4VK46_9BACT</name>
<feature type="compositionally biased region" description="Basic residues" evidence="1">
    <location>
        <begin position="10"/>
        <end position="28"/>
    </location>
</feature>
<evidence type="ECO:0000313" key="2">
    <source>
        <dbReference type="EMBL" id="CAA9580283.1"/>
    </source>
</evidence>
<proteinExistence type="predicted"/>
<dbReference type="EMBL" id="CADCWL010000215">
    <property type="protein sequence ID" value="CAA9580283.1"/>
    <property type="molecule type" value="Genomic_DNA"/>
</dbReference>
<reference evidence="2" key="1">
    <citation type="submission" date="2020-02" db="EMBL/GenBank/DDBJ databases">
        <authorList>
            <person name="Meier V. D."/>
        </authorList>
    </citation>
    <scope>NUCLEOTIDE SEQUENCE</scope>
    <source>
        <strain evidence="2">AVDCRST_MAG19</strain>
    </source>
</reference>